<dbReference type="GO" id="GO:0005634">
    <property type="term" value="C:nucleus"/>
    <property type="evidence" value="ECO:0007669"/>
    <property type="project" value="UniProtKB-SubCell"/>
</dbReference>
<dbReference type="PANTHER" id="PTHR45636">
    <property type="entry name" value="PAIRED BOX PROTEIN PAX-6-RELATED-RELATED"/>
    <property type="match status" value="1"/>
</dbReference>
<evidence type="ECO:0000256" key="4">
    <source>
        <dbReference type="ARBA" id="ARBA00023015"/>
    </source>
</evidence>
<feature type="region of interest" description="Disordered" evidence="8">
    <location>
        <begin position="563"/>
        <end position="623"/>
    </location>
</feature>
<dbReference type="FunFam" id="1.10.10.10:FF:000003">
    <property type="entry name" value="Paired box protein Pax-6"/>
    <property type="match status" value="1"/>
</dbReference>
<evidence type="ECO:0000313" key="10">
    <source>
        <dbReference type="EMBL" id="CAF0738994.1"/>
    </source>
</evidence>
<evidence type="ECO:0000256" key="6">
    <source>
        <dbReference type="ARBA" id="ARBA00023163"/>
    </source>
</evidence>
<evidence type="ECO:0000313" key="11">
    <source>
        <dbReference type="Proteomes" id="UP000663879"/>
    </source>
</evidence>
<dbReference type="Pfam" id="PF00292">
    <property type="entry name" value="PAX"/>
    <property type="match status" value="1"/>
</dbReference>
<dbReference type="InterPro" id="IPR036388">
    <property type="entry name" value="WH-like_DNA-bd_sf"/>
</dbReference>
<dbReference type="AlphaFoldDB" id="A0A813NF90"/>
<dbReference type="PROSITE" id="PS00034">
    <property type="entry name" value="PAIRED_1"/>
    <property type="match status" value="1"/>
</dbReference>
<feature type="compositionally biased region" description="Basic residues" evidence="8">
    <location>
        <begin position="580"/>
        <end position="620"/>
    </location>
</feature>
<feature type="compositionally biased region" description="Low complexity" evidence="8">
    <location>
        <begin position="296"/>
        <end position="315"/>
    </location>
</feature>
<dbReference type="OrthoDB" id="10560696at2759"/>
<evidence type="ECO:0000256" key="1">
    <source>
        <dbReference type="ARBA" id="ARBA00004123"/>
    </source>
</evidence>
<evidence type="ECO:0000256" key="3">
    <source>
        <dbReference type="ARBA" id="ARBA00022724"/>
    </source>
</evidence>
<dbReference type="PROSITE" id="PS51057">
    <property type="entry name" value="PAIRED_2"/>
    <property type="match status" value="1"/>
</dbReference>
<keyword evidence="2" id="KW-0217">Developmental protein</keyword>
<comment type="subcellular location">
    <subcellularLocation>
        <location evidence="1">Nucleus</location>
    </subcellularLocation>
</comment>
<evidence type="ECO:0000259" key="9">
    <source>
        <dbReference type="PROSITE" id="PS51057"/>
    </source>
</evidence>
<dbReference type="PRINTS" id="PR00027">
    <property type="entry name" value="PAIREDBOX"/>
</dbReference>
<dbReference type="InterPro" id="IPR001523">
    <property type="entry name" value="Paired_dom"/>
</dbReference>
<feature type="domain" description="Paired" evidence="9">
    <location>
        <begin position="135"/>
        <end position="261"/>
    </location>
</feature>
<evidence type="ECO:0000256" key="7">
    <source>
        <dbReference type="ARBA" id="ARBA00023242"/>
    </source>
</evidence>
<dbReference type="PANTHER" id="PTHR45636:SF31">
    <property type="entry name" value="PAIRED BOX PROTEIN 2 HOMOLOG-RELATED"/>
    <property type="match status" value="1"/>
</dbReference>
<reference evidence="10" key="1">
    <citation type="submission" date="2021-02" db="EMBL/GenBank/DDBJ databases">
        <authorList>
            <person name="Nowell W R."/>
        </authorList>
    </citation>
    <scope>NUCLEOTIDE SEQUENCE</scope>
    <source>
        <strain evidence="10">Ploen Becks lab</strain>
    </source>
</reference>
<feature type="region of interest" description="Disordered" evidence="8">
    <location>
        <begin position="292"/>
        <end position="315"/>
    </location>
</feature>
<keyword evidence="5" id="KW-0238">DNA-binding</keyword>
<dbReference type="InterPro" id="IPR009057">
    <property type="entry name" value="Homeodomain-like_sf"/>
</dbReference>
<feature type="compositionally biased region" description="Low complexity" evidence="8">
    <location>
        <begin position="111"/>
        <end position="135"/>
    </location>
</feature>
<dbReference type="Proteomes" id="UP000663879">
    <property type="component" value="Unassembled WGS sequence"/>
</dbReference>
<sequence>MDSNDSQSSASSINLLGSSDQTIEHDMYKKFESLDCDQEFENAVRKCTENNENINSDSLEDKKIDIESLYLTSNPTQNPNDNILNNSNNNNLLTTTKKIRKNKKSTLKLNQSLNNSNSSNENDPNNSTSDNNYNLESNVNQLGGSFVNGRPLPDEVRKLIVELAQKGTRPCDISKKLKVSHGCVSKILAKYNSTGSIKPGLIGGSKPKVATSDVIDSITKYKVRNPNMFAWEIREMLIKDGICTQEKVPSVSSINRIVRSKQKPKTDINNNSNINEKPLELNIKKAKKVSNGAQLSVNSSPSSCTPSSFSSSSNSSAESSQVFAFTNGNLNLPTINEQYQSSSPNNDHQFDLNDPKSIILTQYLHSPNGNMTNRVQNNVTQSSNRMNMTNSDGPIIQYFNPNFSPDEADSPQLISAHQYKHNENNNEDSNEDHHQHYLHSLHHNLSHNLHPHHAKRSKMDSENESGTSVLQIQLAKPVPIQHNYYEVFNNGDNIQNNQQNIQIPINASPQQSQTNQAYLTHFQVINEQNFNQNEPNGFAYANVDTSPNNIANPSIYFEERQIHESESPKNSEVNSDGSPHHIHQMHHHNGHHHPHHINHHHHHHPHHHHNPQHHHHHHILHQQYLSQSAYQNGPTSYTLVSSPPLEFANNILLENESESFSNLHVQHQSTNSNNTIVNQQNSNFNNHFHFNHVNGHHLNAHHLHHLNDPNTLQEERGNCERTKSSQSDESSINTSCNLGGYYINHNNGIYYIDENGAMNPRTLMLNGNNSDIELGNQVNYPLSNGNCLLIKSGHFSSEQMSNNSGGNLTSNSTFTELQPATAIFNPNIESKNMIYR</sequence>
<dbReference type="InterPro" id="IPR043565">
    <property type="entry name" value="PAX_fam"/>
</dbReference>
<dbReference type="Gene3D" id="1.10.10.10">
    <property type="entry name" value="Winged helix-like DNA-binding domain superfamily/Winged helix DNA-binding domain"/>
    <property type="match status" value="2"/>
</dbReference>
<feature type="region of interest" description="Disordered" evidence="8">
    <location>
        <begin position="255"/>
        <end position="274"/>
    </location>
</feature>
<protein>
    <recommendedName>
        <fullName evidence="9">Paired domain-containing protein</fullName>
    </recommendedName>
</protein>
<keyword evidence="11" id="KW-1185">Reference proteome</keyword>
<gene>
    <name evidence="10" type="ORF">OXX778_LOCUS3286</name>
</gene>
<dbReference type="EMBL" id="CAJNOC010000285">
    <property type="protein sequence ID" value="CAF0738994.1"/>
    <property type="molecule type" value="Genomic_DNA"/>
</dbReference>
<keyword evidence="7" id="KW-0539">Nucleus</keyword>
<evidence type="ECO:0000256" key="2">
    <source>
        <dbReference type="ARBA" id="ARBA00022473"/>
    </source>
</evidence>
<accession>A0A813NF90</accession>
<keyword evidence="4" id="KW-0805">Transcription regulation</keyword>
<comment type="caution">
    <text evidence="10">The sequence shown here is derived from an EMBL/GenBank/DDBJ whole genome shotgun (WGS) entry which is preliminary data.</text>
</comment>
<dbReference type="GO" id="GO:0000978">
    <property type="term" value="F:RNA polymerase II cis-regulatory region sequence-specific DNA binding"/>
    <property type="evidence" value="ECO:0007669"/>
    <property type="project" value="TreeGrafter"/>
</dbReference>
<evidence type="ECO:0000256" key="8">
    <source>
        <dbReference type="SAM" id="MobiDB-lite"/>
    </source>
</evidence>
<dbReference type="GO" id="GO:0000981">
    <property type="term" value="F:DNA-binding transcription factor activity, RNA polymerase II-specific"/>
    <property type="evidence" value="ECO:0007669"/>
    <property type="project" value="TreeGrafter"/>
</dbReference>
<dbReference type="SMART" id="SM00351">
    <property type="entry name" value="PAX"/>
    <property type="match status" value="1"/>
</dbReference>
<name>A0A813NF90_9BILA</name>
<feature type="region of interest" description="Disordered" evidence="8">
    <location>
        <begin position="111"/>
        <end position="138"/>
    </location>
</feature>
<dbReference type="InterPro" id="IPR043182">
    <property type="entry name" value="PAIRED_DNA-bd_dom"/>
</dbReference>
<dbReference type="SUPFAM" id="SSF46689">
    <property type="entry name" value="Homeodomain-like"/>
    <property type="match status" value="1"/>
</dbReference>
<keyword evidence="6" id="KW-0804">Transcription</keyword>
<evidence type="ECO:0000256" key="5">
    <source>
        <dbReference type="ARBA" id="ARBA00023125"/>
    </source>
</evidence>
<proteinExistence type="predicted"/>
<keyword evidence="3" id="KW-0563">Paired box</keyword>
<organism evidence="10 11">
    <name type="scientific">Brachionus calyciflorus</name>
    <dbReference type="NCBI Taxonomy" id="104777"/>
    <lineage>
        <taxon>Eukaryota</taxon>
        <taxon>Metazoa</taxon>
        <taxon>Spiralia</taxon>
        <taxon>Gnathifera</taxon>
        <taxon>Rotifera</taxon>
        <taxon>Eurotatoria</taxon>
        <taxon>Monogononta</taxon>
        <taxon>Pseudotrocha</taxon>
        <taxon>Ploima</taxon>
        <taxon>Brachionidae</taxon>
        <taxon>Brachionus</taxon>
    </lineage>
</organism>